<protein>
    <submittedName>
        <fullName evidence="3">Uncharacterized protein</fullName>
    </submittedName>
</protein>
<organism evidence="2 3">
    <name type="scientific">Ditylenchus dipsaci</name>
    <dbReference type="NCBI Taxonomy" id="166011"/>
    <lineage>
        <taxon>Eukaryota</taxon>
        <taxon>Metazoa</taxon>
        <taxon>Ecdysozoa</taxon>
        <taxon>Nematoda</taxon>
        <taxon>Chromadorea</taxon>
        <taxon>Rhabditida</taxon>
        <taxon>Tylenchina</taxon>
        <taxon>Tylenchomorpha</taxon>
        <taxon>Sphaerularioidea</taxon>
        <taxon>Anguinidae</taxon>
        <taxon>Anguininae</taxon>
        <taxon>Ditylenchus</taxon>
    </lineage>
</organism>
<evidence type="ECO:0000256" key="1">
    <source>
        <dbReference type="SAM" id="MobiDB-lite"/>
    </source>
</evidence>
<feature type="compositionally biased region" description="Low complexity" evidence="1">
    <location>
        <begin position="409"/>
        <end position="420"/>
    </location>
</feature>
<feature type="compositionally biased region" description="Low complexity" evidence="1">
    <location>
        <begin position="248"/>
        <end position="261"/>
    </location>
</feature>
<feature type="region of interest" description="Disordered" evidence="1">
    <location>
        <begin position="399"/>
        <end position="470"/>
    </location>
</feature>
<feature type="compositionally biased region" description="Polar residues" evidence="1">
    <location>
        <begin position="227"/>
        <end position="247"/>
    </location>
</feature>
<proteinExistence type="predicted"/>
<evidence type="ECO:0000313" key="3">
    <source>
        <dbReference type="WBParaSite" id="jg18707"/>
    </source>
</evidence>
<name>A0A915DFJ1_9BILA</name>
<feature type="compositionally biased region" description="Basic and acidic residues" evidence="1">
    <location>
        <begin position="434"/>
        <end position="445"/>
    </location>
</feature>
<dbReference type="Proteomes" id="UP000887574">
    <property type="component" value="Unplaced"/>
</dbReference>
<feature type="compositionally biased region" description="Basic and acidic residues" evidence="1">
    <location>
        <begin position="551"/>
        <end position="564"/>
    </location>
</feature>
<feature type="region of interest" description="Disordered" evidence="1">
    <location>
        <begin position="350"/>
        <end position="376"/>
    </location>
</feature>
<sequence length="580" mass="65005">MLPEHFNAQINDGNRPVASNRSIKVPHLKTISLVEARCDRAVQEVGGEASFLPGDYVYVRGLNIPCEKGGFLRGLVSEVCWEPSTQFPYRVHVETLNGAKRELTLLNAHNDEQFGVDGIWPTEESPSFWVSAYDVCSSSMELGIKRQPQYGSKFNSFYCSCSDNCSLFASENCSNAMSKACCDSLTKKCGYHEFYDPKNMPKVANRRANLKRVEDGTGESTSEETSKPQQNGSSSSNQHASTTNFLQSPSSSPMSPSNASAMKDEQQEASSSNKSNEDECEKERERFMMLEKELDEADQKLLQMKPIKNQRPSEEYLLLESDATIMREEWTRLKKFLEVRDQQKKFKRILESNPNPTSSTSTIKRRGLRTQYMGDPTELTRQTRLIMEDNQIFPIVSMVNPQTGEGGQESESQRGNSESQHQQQPQKSYELVESDEKRQIIERRTAVSPPTRPIQRAPGRGILSRRGPAKSVAKSIRNSIEENTPFTYTTAGSTSALKTTNSATAMTATKTTHTRKNVDTIPVGCPSSKESKLNSPLKIAKSQVPSGIEQSDSKKRNDLTEATRRSTRVSKRPKIEDEQD</sequence>
<dbReference type="WBParaSite" id="jg18707">
    <property type="protein sequence ID" value="jg18707"/>
    <property type="gene ID" value="jg18707"/>
</dbReference>
<dbReference type="AlphaFoldDB" id="A0A915DFJ1"/>
<feature type="region of interest" description="Disordered" evidence="1">
    <location>
        <begin position="509"/>
        <end position="580"/>
    </location>
</feature>
<evidence type="ECO:0000313" key="2">
    <source>
        <dbReference type="Proteomes" id="UP000887574"/>
    </source>
</evidence>
<feature type="compositionally biased region" description="Low complexity" evidence="1">
    <location>
        <begin position="352"/>
        <end position="362"/>
    </location>
</feature>
<reference evidence="3" key="1">
    <citation type="submission" date="2022-11" db="UniProtKB">
        <authorList>
            <consortium name="WormBaseParasite"/>
        </authorList>
    </citation>
    <scope>IDENTIFICATION</scope>
</reference>
<accession>A0A915DFJ1</accession>
<keyword evidence="2" id="KW-1185">Reference proteome</keyword>
<feature type="region of interest" description="Disordered" evidence="1">
    <location>
        <begin position="212"/>
        <end position="283"/>
    </location>
</feature>